<dbReference type="Gene3D" id="3.30.70.100">
    <property type="match status" value="1"/>
</dbReference>
<dbReference type="PATRIC" id="fig|1393034.3.peg.494"/>
<dbReference type="OrthoDB" id="9813965at2"/>
<reference evidence="4" key="1">
    <citation type="submission" date="2016-01" db="EMBL/GenBank/DDBJ databases">
        <authorList>
            <person name="Mitreva M."/>
            <person name="Pepin K.H."/>
            <person name="Mihindukulasuriya K.A."/>
            <person name="Fulton R."/>
            <person name="Fronick C."/>
            <person name="O'Laughlin M."/>
            <person name="Miner T."/>
            <person name="Herter B."/>
            <person name="Rosa B.A."/>
            <person name="Cordes M."/>
            <person name="Tomlinson C."/>
            <person name="Wollam A."/>
            <person name="Palsikar V.B."/>
            <person name="Mardis E.R."/>
            <person name="Wilson R.K."/>
        </authorList>
    </citation>
    <scope>NUCLEOTIDE SEQUENCE [LARGE SCALE GENOMIC DNA]</scope>
    <source>
        <strain evidence="4">DNF00019</strain>
    </source>
</reference>
<protein>
    <submittedName>
        <fullName evidence="3">Putative copper chaperone CopZ</fullName>
    </submittedName>
</protein>
<dbReference type="PROSITE" id="PS50846">
    <property type="entry name" value="HMA_2"/>
    <property type="match status" value="1"/>
</dbReference>
<organism evidence="3 4">
    <name type="scientific">Atopobium deltae</name>
    <dbReference type="NCBI Taxonomy" id="1393034"/>
    <lineage>
        <taxon>Bacteria</taxon>
        <taxon>Bacillati</taxon>
        <taxon>Actinomycetota</taxon>
        <taxon>Coriobacteriia</taxon>
        <taxon>Coriobacteriales</taxon>
        <taxon>Atopobiaceae</taxon>
        <taxon>Atopobium</taxon>
    </lineage>
</organism>
<dbReference type="CDD" id="cd00371">
    <property type="entry name" value="HMA"/>
    <property type="match status" value="1"/>
</dbReference>
<comment type="caution">
    <text evidence="3">The sequence shown here is derived from an EMBL/GenBank/DDBJ whole genome shotgun (WGS) entry which is preliminary data.</text>
</comment>
<dbReference type="EMBL" id="LSCR01000006">
    <property type="protein sequence ID" value="KXB35147.1"/>
    <property type="molecule type" value="Genomic_DNA"/>
</dbReference>
<dbReference type="FunFam" id="3.30.70.100:FF:000001">
    <property type="entry name" value="ATPase copper transporting beta"/>
    <property type="match status" value="1"/>
</dbReference>
<feature type="domain" description="HMA" evidence="2">
    <location>
        <begin position="2"/>
        <end position="67"/>
    </location>
</feature>
<dbReference type="AlphaFoldDB" id="A0A133XW26"/>
<dbReference type="RefSeq" id="WP_066304959.1">
    <property type="nucleotide sequence ID" value="NZ_KQ959487.1"/>
</dbReference>
<dbReference type="InterPro" id="IPR017969">
    <property type="entry name" value="Heavy-metal-associated_CS"/>
</dbReference>
<proteinExistence type="predicted"/>
<dbReference type="PROSITE" id="PS01047">
    <property type="entry name" value="HMA_1"/>
    <property type="match status" value="1"/>
</dbReference>
<dbReference type="InterPro" id="IPR006121">
    <property type="entry name" value="HMA_dom"/>
</dbReference>
<evidence type="ECO:0000313" key="3">
    <source>
        <dbReference type="EMBL" id="KXB35147.1"/>
    </source>
</evidence>
<name>A0A133XW26_9ACTN</name>
<dbReference type="STRING" id="1393034.HMPREF3192_00512"/>
<dbReference type="Pfam" id="PF00403">
    <property type="entry name" value="HMA"/>
    <property type="match status" value="1"/>
</dbReference>
<dbReference type="GO" id="GO:0046872">
    <property type="term" value="F:metal ion binding"/>
    <property type="evidence" value="ECO:0007669"/>
    <property type="project" value="UniProtKB-KW"/>
</dbReference>
<evidence type="ECO:0000256" key="1">
    <source>
        <dbReference type="ARBA" id="ARBA00022723"/>
    </source>
</evidence>
<dbReference type="Proteomes" id="UP000070675">
    <property type="component" value="Unassembled WGS sequence"/>
</dbReference>
<dbReference type="InterPro" id="IPR036163">
    <property type="entry name" value="HMA_dom_sf"/>
</dbReference>
<sequence length="70" mass="7533">MKHKTICIEGMTCQHCQQHVQQALEAVPGVKNVKVSLESGTAQVDAGLLVSNGKLERAVQEAGYTAVEIR</sequence>
<dbReference type="SUPFAM" id="SSF55008">
    <property type="entry name" value="HMA, heavy metal-associated domain"/>
    <property type="match status" value="1"/>
</dbReference>
<evidence type="ECO:0000259" key="2">
    <source>
        <dbReference type="PROSITE" id="PS50846"/>
    </source>
</evidence>
<evidence type="ECO:0000313" key="4">
    <source>
        <dbReference type="Proteomes" id="UP000070675"/>
    </source>
</evidence>
<keyword evidence="1" id="KW-0479">Metal-binding</keyword>
<keyword evidence="4" id="KW-1185">Reference proteome</keyword>
<accession>A0A133XW26</accession>
<gene>
    <name evidence="3" type="ORF">HMPREF3192_00512</name>
</gene>